<comment type="subunit">
    <text evidence="9">Forms a cyclic heterotetrameric complex composed of two molecules of XerC and two molecules of XerD.</text>
</comment>
<comment type="caution">
    <text evidence="12">The sequence shown here is derived from an EMBL/GenBank/DDBJ whole genome shotgun (WGS) entry which is preliminary data.</text>
</comment>
<dbReference type="InterPro" id="IPR050090">
    <property type="entry name" value="Tyrosine_recombinase_XerCD"/>
</dbReference>
<comment type="similarity">
    <text evidence="9">Belongs to the 'phage' integrase family. XerC subfamily.</text>
</comment>
<evidence type="ECO:0000256" key="3">
    <source>
        <dbReference type="ARBA" id="ARBA00022618"/>
    </source>
</evidence>
<feature type="active site" description="O-(3'-phospho-DNA)-tyrosine intermediate" evidence="9">
    <location>
        <position position="277"/>
    </location>
</feature>
<keyword evidence="6 9" id="KW-0238">DNA-binding</keyword>
<keyword evidence="5 9" id="KW-0229">DNA integration</keyword>
<protein>
    <recommendedName>
        <fullName evidence="9">Tyrosine recombinase XerC</fullName>
    </recommendedName>
</protein>
<keyword evidence="4 9" id="KW-0159">Chromosome partition</keyword>
<evidence type="ECO:0000256" key="5">
    <source>
        <dbReference type="ARBA" id="ARBA00022908"/>
    </source>
</evidence>
<feature type="active site" evidence="9">
    <location>
        <position position="150"/>
    </location>
</feature>
<keyword evidence="13" id="KW-1185">Reference proteome</keyword>
<feature type="active site" evidence="9">
    <location>
        <position position="268"/>
    </location>
</feature>
<dbReference type="STRING" id="1088869.GMO_04990"/>
<organism evidence="12 13">
    <name type="scientific">Gluconobacter morbifer G707</name>
    <dbReference type="NCBI Taxonomy" id="1088869"/>
    <lineage>
        <taxon>Bacteria</taxon>
        <taxon>Pseudomonadati</taxon>
        <taxon>Pseudomonadota</taxon>
        <taxon>Alphaproteobacteria</taxon>
        <taxon>Acetobacterales</taxon>
        <taxon>Acetobacteraceae</taxon>
        <taxon>Gluconobacter</taxon>
    </lineage>
</organism>
<dbReference type="PATRIC" id="fig|1088869.3.peg.507"/>
<dbReference type="Pfam" id="PF00589">
    <property type="entry name" value="Phage_integrase"/>
    <property type="match status" value="1"/>
</dbReference>
<dbReference type="SUPFAM" id="SSF56349">
    <property type="entry name" value="DNA breaking-rejoining enzymes"/>
    <property type="match status" value="1"/>
</dbReference>
<dbReference type="GO" id="GO:0003677">
    <property type="term" value="F:DNA binding"/>
    <property type="evidence" value="ECO:0007669"/>
    <property type="project" value="UniProtKB-UniRule"/>
</dbReference>
<feature type="domain" description="Tyr recombinase" evidence="10">
    <location>
        <begin position="107"/>
        <end position="290"/>
    </location>
</feature>
<evidence type="ECO:0000313" key="13">
    <source>
        <dbReference type="Proteomes" id="UP000004949"/>
    </source>
</evidence>
<evidence type="ECO:0000256" key="7">
    <source>
        <dbReference type="ARBA" id="ARBA00023172"/>
    </source>
</evidence>
<keyword evidence="2 9" id="KW-0963">Cytoplasm</keyword>
<feature type="domain" description="Core-binding (CB)" evidence="11">
    <location>
        <begin position="3"/>
        <end position="86"/>
    </location>
</feature>
<dbReference type="GO" id="GO:0005737">
    <property type="term" value="C:cytoplasm"/>
    <property type="evidence" value="ECO:0007669"/>
    <property type="project" value="UniProtKB-SubCell"/>
</dbReference>
<evidence type="ECO:0000313" key="12">
    <source>
        <dbReference type="EMBL" id="EHH69192.1"/>
    </source>
</evidence>
<dbReference type="RefSeq" id="WP_008850649.1">
    <property type="nucleotide sequence ID" value="NZ_AGQV01000001.1"/>
</dbReference>
<feature type="active site" evidence="9">
    <location>
        <position position="242"/>
    </location>
</feature>
<dbReference type="InterPro" id="IPR013762">
    <property type="entry name" value="Integrase-like_cat_sf"/>
</dbReference>
<dbReference type="InterPro" id="IPR023009">
    <property type="entry name" value="Tyrosine_recombinase_XerC/XerD"/>
</dbReference>
<dbReference type="InterPro" id="IPR002104">
    <property type="entry name" value="Integrase_catalytic"/>
</dbReference>
<dbReference type="eggNOG" id="COG4974">
    <property type="taxonomic scope" value="Bacteria"/>
</dbReference>
<evidence type="ECO:0000256" key="4">
    <source>
        <dbReference type="ARBA" id="ARBA00022829"/>
    </source>
</evidence>
<dbReference type="Pfam" id="PF02899">
    <property type="entry name" value="Phage_int_SAM_1"/>
    <property type="match status" value="1"/>
</dbReference>
<proteinExistence type="inferred from homology"/>
<dbReference type="GO" id="GO:0006313">
    <property type="term" value="P:DNA transposition"/>
    <property type="evidence" value="ECO:0007669"/>
    <property type="project" value="UniProtKB-UniRule"/>
</dbReference>
<reference evidence="12 13" key="1">
    <citation type="submission" date="2011-10" db="EMBL/GenBank/DDBJ databases">
        <title>Genome sequence of Gluconobacter morbifer G707, isolated from Drosophila gut.</title>
        <authorList>
            <person name="Lee W.-J."/>
            <person name="Kim E.-K."/>
        </authorList>
    </citation>
    <scope>NUCLEOTIDE SEQUENCE [LARGE SCALE GENOMIC DNA]</scope>
    <source>
        <strain evidence="12 13">G707</strain>
    </source>
</reference>
<dbReference type="Proteomes" id="UP000004949">
    <property type="component" value="Unassembled WGS sequence"/>
</dbReference>
<keyword evidence="7 9" id="KW-0233">DNA recombination</keyword>
<dbReference type="AlphaFoldDB" id="G6XG84"/>
<name>G6XG84_9PROT</name>
<dbReference type="GO" id="GO:0007059">
    <property type="term" value="P:chromosome segregation"/>
    <property type="evidence" value="ECO:0007669"/>
    <property type="project" value="UniProtKB-UniRule"/>
</dbReference>
<evidence type="ECO:0000256" key="1">
    <source>
        <dbReference type="ARBA" id="ARBA00004496"/>
    </source>
</evidence>
<evidence type="ECO:0000259" key="11">
    <source>
        <dbReference type="PROSITE" id="PS51900"/>
    </source>
</evidence>
<dbReference type="GO" id="GO:0009037">
    <property type="term" value="F:tyrosine-based site-specific recombinase activity"/>
    <property type="evidence" value="ECO:0007669"/>
    <property type="project" value="UniProtKB-UniRule"/>
</dbReference>
<feature type="active site" evidence="9">
    <location>
        <position position="174"/>
    </location>
</feature>
<dbReference type="InterPro" id="IPR004107">
    <property type="entry name" value="Integrase_SAM-like_N"/>
</dbReference>
<dbReference type="Gene3D" id="1.10.443.10">
    <property type="entry name" value="Intergrase catalytic core"/>
    <property type="match status" value="1"/>
</dbReference>
<sequence>MAAVMNRHVEAFLEMLAAERGAAARTRQAYASDLEDFGRHCAPVPLEEAQGEHVRSYLASLSQAGRAARTSARRLSCLKQFYRFLMLESIRPDDPTDRQEAPKIPSSLPRPLDEQEIRLLLEEGTRGHEDERRDLVSRAALELLYTTGLRISELLSLPATCVQVKGPMLLVRGKGGRERLVPLSQAARQAAEDLVHWDRGLGSPYLFPGRNPQKPLTRQGFDKILLACALKAGVDPERVSPHVLRHSFASHLLARGADLRALQMLLGHADIATTQIYTQVMAERLRQVVAAHHPLALAQESGPGERPVVAGAVS</sequence>
<dbReference type="HAMAP" id="MF_01808">
    <property type="entry name" value="Recomb_XerC_XerD"/>
    <property type="match status" value="1"/>
</dbReference>
<dbReference type="OrthoDB" id="9801717at2"/>
<dbReference type="PANTHER" id="PTHR30349">
    <property type="entry name" value="PHAGE INTEGRASE-RELATED"/>
    <property type="match status" value="1"/>
</dbReference>
<accession>G6XG84</accession>
<comment type="subcellular location">
    <subcellularLocation>
        <location evidence="1 9">Cytoplasm</location>
    </subcellularLocation>
</comment>
<dbReference type="PROSITE" id="PS51900">
    <property type="entry name" value="CB"/>
    <property type="match status" value="1"/>
</dbReference>
<feature type="active site" evidence="9">
    <location>
        <position position="245"/>
    </location>
</feature>
<dbReference type="PROSITE" id="PS51898">
    <property type="entry name" value="TYR_RECOMBINASE"/>
    <property type="match status" value="1"/>
</dbReference>
<gene>
    <name evidence="9" type="primary">xerC</name>
    <name evidence="12" type="ORF">GMO_04990</name>
</gene>
<evidence type="ECO:0000256" key="6">
    <source>
        <dbReference type="ARBA" id="ARBA00023125"/>
    </source>
</evidence>
<dbReference type="EMBL" id="AGQV01000001">
    <property type="protein sequence ID" value="EHH69192.1"/>
    <property type="molecule type" value="Genomic_DNA"/>
</dbReference>
<dbReference type="InterPro" id="IPR010998">
    <property type="entry name" value="Integrase_recombinase_N"/>
</dbReference>
<dbReference type="InterPro" id="IPR044068">
    <property type="entry name" value="CB"/>
</dbReference>
<comment type="function">
    <text evidence="9">Site-specific tyrosine recombinase, which acts by catalyzing the cutting and rejoining of the recombining DNA molecules. The XerC-XerD complex is essential to convert dimers of the bacterial chromosome into monomers to permit their segregation at cell division. It also contributes to the segregational stability of plasmids.</text>
</comment>
<evidence type="ECO:0000256" key="9">
    <source>
        <dbReference type="HAMAP-Rule" id="MF_01808"/>
    </source>
</evidence>
<keyword evidence="8 9" id="KW-0131">Cell cycle</keyword>
<evidence type="ECO:0000259" key="10">
    <source>
        <dbReference type="PROSITE" id="PS51898"/>
    </source>
</evidence>
<dbReference type="Gene3D" id="1.10.150.130">
    <property type="match status" value="1"/>
</dbReference>
<dbReference type="GO" id="GO:0051301">
    <property type="term" value="P:cell division"/>
    <property type="evidence" value="ECO:0007669"/>
    <property type="project" value="UniProtKB-KW"/>
</dbReference>
<dbReference type="PANTHER" id="PTHR30349:SF90">
    <property type="entry name" value="TYROSINE RECOMBINASE XERD"/>
    <property type="match status" value="1"/>
</dbReference>
<evidence type="ECO:0000256" key="2">
    <source>
        <dbReference type="ARBA" id="ARBA00022490"/>
    </source>
</evidence>
<keyword evidence="3 9" id="KW-0132">Cell division</keyword>
<dbReference type="NCBIfam" id="NF001399">
    <property type="entry name" value="PRK00283.1"/>
    <property type="match status" value="1"/>
</dbReference>
<evidence type="ECO:0000256" key="8">
    <source>
        <dbReference type="ARBA" id="ARBA00023306"/>
    </source>
</evidence>
<dbReference type="InterPro" id="IPR011010">
    <property type="entry name" value="DNA_brk_join_enz"/>
</dbReference>